<dbReference type="PANTHER" id="PTHR30329">
    <property type="entry name" value="STATOR ELEMENT OF FLAGELLAR MOTOR COMPLEX"/>
    <property type="match status" value="1"/>
</dbReference>
<name>D8PG96_9BACT</name>
<dbReference type="Gene3D" id="3.30.1330.60">
    <property type="entry name" value="OmpA-like domain"/>
    <property type="match status" value="1"/>
</dbReference>
<dbReference type="InterPro" id="IPR006664">
    <property type="entry name" value="OMP_bac"/>
</dbReference>
<dbReference type="AlphaFoldDB" id="D8PG96"/>
<evidence type="ECO:0000256" key="5">
    <source>
        <dbReference type="SAM" id="MobiDB-lite"/>
    </source>
</evidence>
<evidence type="ECO:0000259" key="6">
    <source>
        <dbReference type="PROSITE" id="PS51123"/>
    </source>
</evidence>
<feature type="region of interest" description="Disordered" evidence="5">
    <location>
        <begin position="156"/>
        <end position="182"/>
    </location>
</feature>
<dbReference type="PRINTS" id="PR01021">
    <property type="entry name" value="OMPADOMAIN"/>
</dbReference>
<keyword evidence="8" id="KW-1185">Reference proteome</keyword>
<dbReference type="Proteomes" id="UP000001660">
    <property type="component" value="Chromosome"/>
</dbReference>
<dbReference type="CDD" id="cd07185">
    <property type="entry name" value="OmpA_C-like"/>
    <property type="match status" value="1"/>
</dbReference>
<evidence type="ECO:0000256" key="1">
    <source>
        <dbReference type="ARBA" id="ARBA00004442"/>
    </source>
</evidence>
<evidence type="ECO:0000256" key="3">
    <source>
        <dbReference type="ARBA" id="ARBA00023237"/>
    </source>
</evidence>
<organism evidence="7 8">
    <name type="scientific">Nitrospira defluvii</name>
    <dbReference type="NCBI Taxonomy" id="330214"/>
    <lineage>
        <taxon>Bacteria</taxon>
        <taxon>Pseudomonadati</taxon>
        <taxon>Nitrospirota</taxon>
        <taxon>Nitrospiria</taxon>
        <taxon>Nitrospirales</taxon>
        <taxon>Nitrospiraceae</taxon>
        <taxon>Nitrospira</taxon>
    </lineage>
</organism>
<dbReference type="EMBL" id="FP929003">
    <property type="protein sequence ID" value="CBK42283.1"/>
    <property type="molecule type" value="Genomic_DNA"/>
</dbReference>
<evidence type="ECO:0000313" key="7">
    <source>
        <dbReference type="EMBL" id="CBK42283.1"/>
    </source>
</evidence>
<dbReference type="KEGG" id="nde:NIDE2575"/>
<proteinExistence type="predicted"/>
<evidence type="ECO:0000256" key="2">
    <source>
        <dbReference type="ARBA" id="ARBA00023136"/>
    </source>
</evidence>
<dbReference type="STRING" id="330214.NIDE2575"/>
<protein>
    <submittedName>
        <fullName evidence="7">Putative Outer membrane protein, ompA family</fullName>
    </submittedName>
</protein>
<comment type="subcellular location">
    <subcellularLocation>
        <location evidence="1">Cell outer membrane</location>
    </subcellularLocation>
</comment>
<feature type="compositionally biased region" description="Polar residues" evidence="5">
    <location>
        <begin position="156"/>
        <end position="170"/>
    </location>
</feature>
<dbReference type="InterPro" id="IPR050330">
    <property type="entry name" value="Bact_OuterMem_StrucFunc"/>
</dbReference>
<dbReference type="SUPFAM" id="SSF103088">
    <property type="entry name" value="OmpA-like"/>
    <property type="match status" value="1"/>
</dbReference>
<keyword evidence="3" id="KW-0998">Cell outer membrane</keyword>
<dbReference type="Gene3D" id="3.40.1520.20">
    <property type="match status" value="1"/>
</dbReference>
<dbReference type="PROSITE" id="PS51123">
    <property type="entry name" value="OMPA_2"/>
    <property type="match status" value="1"/>
</dbReference>
<feature type="domain" description="OmpA-like" evidence="6">
    <location>
        <begin position="185"/>
        <end position="301"/>
    </location>
</feature>
<dbReference type="GO" id="GO:0009279">
    <property type="term" value="C:cell outer membrane"/>
    <property type="evidence" value="ECO:0007669"/>
    <property type="project" value="UniProtKB-SubCell"/>
</dbReference>
<dbReference type="OrthoDB" id="345640at2"/>
<evidence type="ECO:0000313" key="8">
    <source>
        <dbReference type="Proteomes" id="UP000001660"/>
    </source>
</evidence>
<gene>
    <name evidence="7" type="ORF">NIDE2575</name>
</gene>
<dbReference type="InterPro" id="IPR036737">
    <property type="entry name" value="OmpA-like_sf"/>
</dbReference>
<sequence length="301" mass="31931">MSRGIIFGVGLFALTLLAFLCIPRHLPVTSSATGHPAFSAHLENGQLTLSGAVASEEAKAAAVARAQDLAKSLRLRVTDNLEVIEDGQAAGWEAALPALLTQVVTLQHHPATVSLSGQTVTVKGTVAGTDLKHKLLHEVASLLGTSVHVQDQVTVASAGSTSPANLSPAGQPSPAPHASRAQVQAGLDEILRGEHIAFESNSAVLTSKGRAVVDKLVPALKRAPEAIIEIGGHTDSYGDPEYNLQLSRTRAEAVRQYLVEHQVPNRLTAVGYGSTRPLSQDRTRAASKKNRRIEFRVKEER</sequence>
<dbReference type="HOGENOM" id="CLU_923418_0_0_0"/>
<dbReference type="InterPro" id="IPR006665">
    <property type="entry name" value="OmpA-like"/>
</dbReference>
<dbReference type="eggNOG" id="COG2885">
    <property type="taxonomic scope" value="Bacteria"/>
</dbReference>
<dbReference type="Pfam" id="PF00691">
    <property type="entry name" value="OmpA"/>
    <property type="match status" value="1"/>
</dbReference>
<evidence type="ECO:0000256" key="4">
    <source>
        <dbReference type="PROSITE-ProRule" id="PRU00473"/>
    </source>
</evidence>
<keyword evidence="2 4" id="KW-0472">Membrane</keyword>
<dbReference type="PANTHER" id="PTHR30329:SF21">
    <property type="entry name" value="LIPOPROTEIN YIAD-RELATED"/>
    <property type="match status" value="1"/>
</dbReference>
<accession>D8PG96</accession>
<reference evidence="7 8" key="1">
    <citation type="journal article" date="2010" name="Proc. Natl. Acad. Sci. U.S.A.">
        <title>A Nitrospira metagenome illuminates the physiology and evolution of globally important nitrite-oxidizing bacteria.</title>
        <authorList>
            <person name="Lucker S."/>
            <person name="Wagner M."/>
            <person name="Maixner F."/>
            <person name="Pelletier E."/>
            <person name="Koch H."/>
            <person name="Vacherie B."/>
            <person name="Rattei T."/>
            <person name="Sinninghe Damste J."/>
            <person name="Spieck E."/>
            <person name="Le Paslier D."/>
            <person name="Daims H."/>
        </authorList>
    </citation>
    <scope>NUCLEOTIDE SEQUENCE [LARGE SCALE GENOMIC DNA]</scope>
</reference>